<evidence type="ECO:0000313" key="1">
    <source>
        <dbReference type="EMBL" id="NME67197.1"/>
    </source>
</evidence>
<dbReference type="RefSeq" id="WP_169655369.1">
    <property type="nucleotide sequence ID" value="NZ_JABANE010000008.1"/>
</dbReference>
<evidence type="ECO:0000313" key="2">
    <source>
        <dbReference type="Proteomes" id="UP000576082"/>
    </source>
</evidence>
<reference evidence="1 2" key="1">
    <citation type="submission" date="2020-04" db="EMBL/GenBank/DDBJ databases">
        <title>Flammeovirga sp. SR4, a novel species isolated from seawater.</title>
        <authorList>
            <person name="Wang X."/>
        </authorList>
    </citation>
    <scope>NUCLEOTIDE SEQUENCE [LARGE SCALE GENOMIC DNA]</scope>
    <source>
        <strain evidence="1 2">ATCC 23126</strain>
    </source>
</reference>
<dbReference type="AlphaFoldDB" id="A0A7X9P2G4"/>
<name>A0A7X9P2G4_9BACT</name>
<keyword evidence="2" id="KW-1185">Reference proteome</keyword>
<protein>
    <submittedName>
        <fullName evidence="1">Uncharacterized protein</fullName>
    </submittedName>
</protein>
<organism evidence="1 2">
    <name type="scientific">Flammeovirga aprica JL-4</name>
    <dbReference type="NCBI Taxonomy" id="694437"/>
    <lineage>
        <taxon>Bacteria</taxon>
        <taxon>Pseudomonadati</taxon>
        <taxon>Bacteroidota</taxon>
        <taxon>Cytophagia</taxon>
        <taxon>Cytophagales</taxon>
        <taxon>Flammeovirgaceae</taxon>
        <taxon>Flammeovirga</taxon>
    </lineage>
</organism>
<sequence length="185" mass="19847">MADVTIPNISRSDLGITLDGNIGGLSKNIFLIRADALASEPAITAPAVKVDAAEDFTFVDDLTEVFATIYHTKDTGVARFESQGEYDSKSFKQFLEFAIPTNNEKALQVARNFLNEDIVCVAKDRNKQLVQIGTIDSPANCEEVSGGTGKTGTEARNVTFVLTAENIIPLIILESAPQTVVTPGP</sequence>
<accession>A0A7X9P2G4</accession>
<gene>
    <name evidence="1" type="ORF">HHU12_04380</name>
</gene>
<dbReference type="Proteomes" id="UP000576082">
    <property type="component" value="Unassembled WGS sequence"/>
</dbReference>
<dbReference type="EMBL" id="JABANE010000008">
    <property type="protein sequence ID" value="NME67197.1"/>
    <property type="molecule type" value="Genomic_DNA"/>
</dbReference>
<comment type="caution">
    <text evidence="1">The sequence shown here is derived from an EMBL/GenBank/DDBJ whole genome shotgun (WGS) entry which is preliminary data.</text>
</comment>
<proteinExistence type="predicted"/>